<keyword evidence="3" id="KW-1185">Reference proteome</keyword>
<dbReference type="EMBL" id="CP108110">
    <property type="protein sequence ID" value="WUQ81939.1"/>
    <property type="molecule type" value="Genomic_DNA"/>
</dbReference>
<keyword evidence="1" id="KW-0732">Signal</keyword>
<evidence type="ECO:0000313" key="2">
    <source>
        <dbReference type="EMBL" id="WUQ81939.1"/>
    </source>
</evidence>
<evidence type="ECO:0000256" key="1">
    <source>
        <dbReference type="SAM" id="SignalP"/>
    </source>
</evidence>
<feature type="chain" id="PRO_5045820533" evidence="1">
    <location>
        <begin position="27"/>
        <end position="429"/>
    </location>
</feature>
<evidence type="ECO:0000313" key="3">
    <source>
        <dbReference type="Proteomes" id="UP001432222"/>
    </source>
</evidence>
<sequence length="429" mass="43965">MRTRSAMAAAALTALVLTLPVTTASAAPAAVSVTADRATAPAAFVPLGIARILDTRTYDQTPLRYPRAVGAGETFGFPVAGWSHHPPQELTAVPDDATAVVVNVTATDTTADGYLTIRPDVAGQTGTPATSTLNFKAGQTVSNTATVALAPRGTNRSPRISVYNSAGQTSVVVDILGYYAPSTPERPGQKYDPVRPTRLADTRVEGGRLGWGGIVTADVARRDLGTADARTVVLNVTAVDASTEGYLVAYPSGGTLPRQGSHVSYGPGRTVANQVVVPVGADGKVKLFSTGSTELVVDIVGAYGPSGHNLYSATTDQARVLDTRYGSGAPAFSTLRFPVAGVAGVPDNATAVTLNVTATEPQADGHLEVFAADEAGRPETSSLNFKAGQTVANAVTTQLGGSPGSVDIYHHAAGSTQVLADLTGYFTEG</sequence>
<organism evidence="2 3">
    <name type="scientific">Kitasatospora purpeofusca</name>
    <dbReference type="NCBI Taxonomy" id="67352"/>
    <lineage>
        <taxon>Bacteria</taxon>
        <taxon>Bacillati</taxon>
        <taxon>Actinomycetota</taxon>
        <taxon>Actinomycetes</taxon>
        <taxon>Kitasatosporales</taxon>
        <taxon>Streptomycetaceae</taxon>
        <taxon>Kitasatospora</taxon>
    </lineage>
</organism>
<protein>
    <submittedName>
        <fullName evidence="2">Uncharacterized protein</fullName>
    </submittedName>
</protein>
<accession>A0ABZ1TTM8</accession>
<name>A0ABZ1TTM8_9ACTN</name>
<gene>
    <name evidence="2" type="ORF">OHA16_02475</name>
</gene>
<dbReference type="Proteomes" id="UP001432222">
    <property type="component" value="Chromosome"/>
</dbReference>
<proteinExistence type="predicted"/>
<reference evidence="2" key="1">
    <citation type="submission" date="2022-10" db="EMBL/GenBank/DDBJ databases">
        <title>The complete genomes of actinobacterial strains from the NBC collection.</title>
        <authorList>
            <person name="Joergensen T.S."/>
            <person name="Alvarez Arevalo M."/>
            <person name="Sterndorff E.B."/>
            <person name="Faurdal D."/>
            <person name="Vuksanovic O."/>
            <person name="Mourched A.-S."/>
            <person name="Charusanti P."/>
            <person name="Shaw S."/>
            <person name="Blin K."/>
            <person name="Weber T."/>
        </authorList>
    </citation>
    <scope>NUCLEOTIDE SEQUENCE</scope>
    <source>
        <strain evidence="2">NBC_00222</strain>
    </source>
</reference>
<dbReference type="RefSeq" id="WP_328953013.1">
    <property type="nucleotide sequence ID" value="NZ_CP108110.1"/>
</dbReference>
<feature type="signal peptide" evidence="1">
    <location>
        <begin position="1"/>
        <end position="26"/>
    </location>
</feature>